<evidence type="ECO:0000313" key="7">
    <source>
        <dbReference type="Proteomes" id="UP000235145"/>
    </source>
</evidence>
<feature type="compositionally biased region" description="Basic and acidic residues" evidence="2">
    <location>
        <begin position="1041"/>
        <end position="1075"/>
    </location>
</feature>
<feature type="region of interest" description="Disordered" evidence="2">
    <location>
        <begin position="731"/>
        <end position="833"/>
    </location>
</feature>
<gene>
    <name evidence="6" type="ORF">LSAT_V11C500279000</name>
</gene>
<dbReference type="GO" id="GO:0080120">
    <property type="term" value="P:CAAX-box protein maturation"/>
    <property type="evidence" value="ECO:0007669"/>
    <property type="project" value="UniProtKB-ARBA"/>
</dbReference>
<feature type="compositionally biased region" description="Acidic residues" evidence="2">
    <location>
        <begin position="1229"/>
        <end position="1239"/>
    </location>
</feature>
<feature type="region of interest" description="Disordered" evidence="2">
    <location>
        <begin position="580"/>
        <end position="613"/>
    </location>
</feature>
<reference evidence="6 7" key="1">
    <citation type="journal article" date="2017" name="Nat. Commun.">
        <title>Genome assembly with in vitro proximity ligation data and whole-genome triplication in lettuce.</title>
        <authorList>
            <person name="Reyes-Chin-Wo S."/>
            <person name="Wang Z."/>
            <person name="Yang X."/>
            <person name="Kozik A."/>
            <person name="Arikit S."/>
            <person name="Song C."/>
            <person name="Xia L."/>
            <person name="Froenicke L."/>
            <person name="Lavelle D.O."/>
            <person name="Truco M.J."/>
            <person name="Xia R."/>
            <person name="Zhu S."/>
            <person name="Xu C."/>
            <person name="Xu H."/>
            <person name="Xu X."/>
            <person name="Cox K."/>
            <person name="Korf I."/>
            <person name="Meyers B.C."/>
            <person name="Michelmore R.W."/>
        </authorList>
    </citation>
    <scope>NUCLEOTIDE SEQUENCE [LARGE SCALE GENOMIC DNA]</scope>
    <source>
        <strain evidence="7">cv. Salinas</strain>
        <tissue evidence="6">Seedlings</tissue>
    </source>
</reference>
<dbReference type="SUPFAM" id="SSF53474">
    <property type="entry name" value="alpha/beta-Hydrolases"/>
    <property type="match status" value="1"/>
</dbReference>
<feature type="transmembrane region" description="Helical" evidence="3">
    <location>
        <begin position="1659"/>
        <end position="1687"/>
    </location>
</feature>
<dbReference type="GO" id="GO:0004175">
    <property type="term" value="F:endopeptidase activity"/>
    <property type="evidence" value="ECO:0007669"/>
    <property type="project" value="UniProtKB-ARBA"/>
</dbReference>
<feature type="compositionally biased region" description="Polar residues" evidence="2">
    <location>
        <begin position="898"/>
        <end position="913"/>
    </location>
</feature>
<feature type="transmembrane region" description="Helical" evidence="3">
    <location>
        <begin position="1825"/>
        <end position="1845"/>
    </location>
</feature>
<sequence>MCTSSFHPSNTDHHHPPPQPYIFATFLNLKCLHLPTYYSFPPDHSLQIAFQCDNLNSVVTDELEMSLKLNTVVGSLRPSQVNILFLNVATFHRLWRPPRRKRSTYLVIHSNLQLSSSLYSAQDTLFHGFLSQLNSLDLLAPALGFTSVLAILYNSTFTTHPSNGIGDWILFTSPTPFNRFVKLRCESLLLEDSNEKLIKEDGHLVSFDTGPIQQTGVNHDYNDDVLGKQLSYQRICVNTDDGGVVSLDWPANLDLTNELGLDTTVLVVAGTTDGSMDENVMSFVYECLKRGCFPIVMNPRGCARSPLTTPRLFTAADSDDVCTVVQFINRARPWTTLMGVGFGYGANMLTKYLAEVGEETPLTAATCLDNPFDLERATKSPNHRYVNQNLTDGLIDMLKSNKELFQGRSKGFDIEKALQAKSLQEFEEAISMVSYGFDSIQEFYVNSSTRDVVGKVKIPLLFIQVKYVIHLTTSVIDLNPNQDFTTLYSDCSFVHYQDDVMPSFSIPRGLIAENPYTSLLTCSLQSKDKSYTGTSAVSWCQHLVVEWLTSIELGLLKGRHPLLEDTDVTINPSKSLKLMASKSSHSKKMLKTNDTDSSSKFEEKDKDLKKTTNGAVTKTNSTVVEAEVVKEGDVDLTDSERGKLLQATEVVMNMLDVTMPEALSEEQKKKVRTAIGKGETLMTALQGAVPEEVRGKLTTAVTGILESQKKTLNGLTSITKIPDVLNKKILKKEPKDTSDHSKNDDSSKQKTDESDSSSKAETSGSSEDKVKPGNEGETKEEKGDQQKEETNAPNPVNEETPSPSSPEDGVPDDTASGLPSLEPPPALDAITGIDDSTQVAVNSVFSVIEGVITQVEGETDDESETDNENEVEETSTTESEKKHQTESKSDLQDEKSIKLSTDSQKTHQTNTSTESEKKHQTKSKSDLQQKKDEEIIEVSTDTEKKHQTEVEETSTNSEKKHQIKSKSDLPQKKDEKIIKFSGDSEKKHQTEVEDTSTDSEKMNQSESKSDLQQKNDEKIIELSTDSEKKHQTEVEETSTNSEKKHQTKSKSDLPQKKDEKIIKFSRDSEKKHPTEVEDTSTDSEKKHQSESKSDLQPKKDKEIIKLSRDSKKKHQTEVEDKSTESEKKHQTKSKSDLPQKKDEAIIKLSTDSEKKYQTKSEPDLQQKKDEESIKLSTASEKKHQTEVEDTSTDSEKKHQTKSESDSQQKKDEKSIKLSTEKKDEGKSEDNDDDDDEDVIEPDYVILDSEDDWDKKGKLEIGDDASVVLMQRVKENILKSLKVEVCRRIDATEMEDMAETLKKEVEHVANEISVAVVNEKQHIISWDGEDMFGHGNPYAERILDTITSAVEGTTYLKKSIPLGIVVGSSLASLTKVFKTAAADPVENNTVRHQLTLKEVNQKNNKVNSEDDVYEEQDDVYEEEDMSLSTSLGNNTVMAGAVTAALGASALFVQQQGSNGDGLENSLSSFSFNQKENHEEPGNMVEENTSKSNDNNIVTSLAEKAMSVAAPVVPKKEDGAVDQDRLVAMLADLGQRGGILRLVGKFALLWGGIRGAMSLIGKLISFLKLSKRPLYQRILGFAVLVVVLWTPVVVPLLPTLLQNWATKNSSANGFAELACIIGLYGSVVVLVVLWGKRIRGYENPLEKYGLNFKSTTQMKNLALGLMGGVMFVSLIQFTNMTLGFVSISWSATTPSSADPLTILKLTGDVVRIAGQGLITATAIALVEELLFRSWLTEEIATDLGYIKGVILSAFAFSISQWSLKAIPGLWLLSIGLAGVRQRSGGSLAIPIGLRAGIMGCSFMLKEGGFFIFQPNYTSWIISGGDPFQPFSSIVGLVFALLWAIFLYPRNPKKENN</sequence>
<comment type="similarity">
    <text evidence="1">Belongs to the AB hydrolase superfamily. AB hydrolase 4 family.</text>
</comment>
<feature type="compositionally biased region" description="Acidic residues" evidence="2">
    <location>
        <begin position="857"/>
        <end position="875"/>
    </location>
</feature>
<keyword evidence="3" id="KW-0812">Transmembrane</keyword>
<dbReference type="InterPro" id="IPR056652">
    <property type="entry name" value="DUF7750"/>
</dbReference>
<feature type="compositionally biased region" description="Basic and acidic residues" evidence="2">
    <location>
        <begin position="914"/>
        <end position="933"/>
    </location>
</feature>
<dbReference type="EMBL" id="NBSK02000005">
    <property type="protein sequence ID" value="KAJ0206416.1"/>
    <property type="molecule type" value="Genomic_DNA"/>
</dbReference>
<feature type="compositionally biased region" description="Basic and acidic residues" evidence="2">
    <location>
        <begin position="766"/>
        <end position="790"/>
    </location>
</feature>
<evidence type="ECO:0000256" key="1">
    <source>
        <dbReference type="ARBA" id="ARBA00010884"/>
    </source>
</evidence>
<accession>A0A9R1VHF6</accession>
<proteinExistence type="inferred from homology"/>
<feature type="compositionally biased region" description="Basic and acidic residues" evidence="2">
    <location>
        <begin position="1193"/>
        <end position="1228"/>
    </location>
</feature>
<name>A0A9R1VHF6_LACSA</name>
<feature type="compositionally biased region" description="Basic and acidic residues" evidence="2">
    <location>
        <begin position="1082"/>
        <end position="1186"/>
    </location>
</feature>
<evidence type="ECO:0000313" key="6">
    <source>
        <dbReference type="EMBL" id="KAJ0206416.1"/>
    </source>
</evidence>
<protein>
    <submittedName>
        <fullName evidence="6">Uncharacterized protein</fullName>
    </submittedName>
</protein>
<evidence type="ECO:0000259" key="5">
    <source>
        <dbReference type="Pfam" id="PF24930"/>
    </source>
</evidence>
<dbReference type="Pfam" id="PF24930">
    <property type="entry name" value="DUF7750"/>
    <property type="match status" value="1"/>
</dbReference>
<feature type="compositionally biased region" description="Polar residues" evidence="2">
    <location>
        <begin position="791"/>
        <end position="802"/>
    </location>
</feature>
<dbReference type="PANTHER" id="PTHR10794:SF92">
    <property type="entry name" value="EMBRYOGENESIS-ASSOCIATED PROTEIN EMB8"/>
    <property type="match status" value="1"/>
</dbReference>
<comment type="caution">
    <text evidence="6">The sequence shown here is derived from an EMBL/GenBank/DDBJ whole genome shotgun (WGS) entry which is preliminary data.</text>
</comment>
<evidence type="ECO:0000259" key="4">
    <source>
        <dbReference type="Pfam" id="PF02517"/>
    </source>
</evidence>
<evidence type="ECO:0000256" key="3">
    <source>
        <dbReference type="SAM" id="Phobius"/>
    </source>
</evidence>
<keyword evidence="3" id="KW-1133">Transmembrane helix</keyword>
<dbReference type="InterPro" id="IPR029058">
    <property type="entry name" value="AB_hydrolase_fold"/>
</dbReference>
<organism evidence="6 7">
    <name type="scientific">Lactuca sativa</name>
    <name type="common">Garden lettuce</name>
    <dbReference type="NCBI Taxonomy" id="4236"/>
    <lineage>
        <taxon>Eukaryota</taxon>
        <taxon>Viridiplantae</taxon>
        <taxon>Streptophyta</taxon>
        <taxon>Embryophyta</taxon>
        <taxon>Tracheophyta</taxon>
        <taxon>Spermatophyta</taxon>
        <taxon>Magnoliopsida</taxon>
        <taxon>eudicotyledons</taxon>
        <taxon>Gunneridae</taxon>
        <taxon>Pentapetalae</taxon>
        <taxon>asterids</taxon>
        <taxon>campanulids</taxon>
        <taxon>Asterales</taxon>
        <taxon>Asteraceae</taxon>
        <taxon>Cichorioideae</taxon>
        <taxon>Cichorieae</taxon>
        <taxon>Lactucinae</taxon>
        <taxon>Lactuca</taxon>
    </lineage>
</organism>
<feature type="domain" description="CAAX prenyl protease 2/Lysostaphin resistance protein A-like" evidence="4">
    <location>
        <begin position="1713"/>
        <end position="1793"/>
    </location>
</feature>
<dbReference type="Gene3D" id="3.40.50.1820">
    <property type="entry name" value="alpha/beta hydrolase"/>
    <property type="match status" value="1"/>
</dbReference>
<keyword evidence="3" id="KW-0472">Membrane</keyword>
<feature type="transmembrane region" description="Helical" evidence="3">
    <location>
        <begin position="1611"/>
        <end position="1632"/>
    </location>
</feature>
<dbReference type="PANTHER" id="PTHR10794">
    <property type="entry name" value="ABHYDROLASE DOMAIN-CONTAINING PROTEIN"/>
    <property type="match status" value="1"/>
</dbReference>
<feature type="compositionally biased region" description="Basic and acidic residues" evidence="2">
    <location>
        <begin position="731"/>
        <end position="758"/>
    </location>
</feature>
<dbReference type="Pfam" id="PF02517">
    <property type="entry name" value="Rce1-like"/>
    <property type="match status" value="1"/>
</dbReference>
<feature type="compositionally biased region" description="Basic and acidic residues" evidence="2">
    <location>
        <begin position="591"/>
        <end position="610"/>
    </location>
</feature>
<feature type="compositionally biased region" description="Basic and acidic residues" evidence="2">
    <location>
        <begin position="957"/>
        <end position="991"/>
    </location>
</feature>
<feature type="transmembrane region" description="Helical" evidence="3">
    <location>
        <begin position="1577"/>
        <end position="1599"/>
    </location>
</feature>
<feature type="compositionally biased region" description="Basic and acidic residues" evidence="2">
    <location>
        <begin position="998"/>
        <end position="1033"/>
    </location>
</feature>
<feature type="transmembrane region" description="Helical" evidence="3">
    <location>
        <begin position="1544"/>
        <end position="1565"/>
    </location>
</feature>
<dbReference type="InterPro" id="IPR050960">
    <property type="entry name" value="AB_hydrolase_4_sf"/>
</dbReference>
<feature type="compositionally biased region" description="Basic and acidic residues" evidence="2">
    <location>
        <begin position="878"/>
        <end position="897"/>
    </location>
</feature>
<evidence type="ECO:0000256" key="2">
    <source>
        <dbReference type="SAM" id="MobiDB-lite"/>
    </source>
</evidence>
<dbReference type="InterPro" id="IPR003675">
    <property type="entry name" value="Rce1/LyrA-like_dom"/>
</dbReference>
<feature type="region of interest" description="Disordered" evidence="2">
    <location>
        <begin position="852"/>
        <end position="1239"/>
    </location>
</feature>
<dbReference type="Proteomes" id="UP000235145">
    <property type="component" value="Unassembled WGS sequence"/>
</dbReference>
<keyword evidence="7" id="KW-1185">Reference proteome</keyword>
<feature type="domain" description="DUF7750" evidence="5">
    <location>
        <begin position="642"/>
        <end position="706"/>
    </location>
</feature>